<dbReference type="InterPro" id="IPR007219">
    <property type="entry name" value="XnlR_reg_dom"/>
</dbReference>
<dbReference type="PANTHER" id="PTHR31001">
    <property type="entry name" value="UNCHARACTERIZED TRANSCRIPTIONAL REGULATORY PROTEIN"/>
    <property type="match status" value="1"/>
</dbReference>
<comment type="caution">
    <text evidence="9">The sequence shown here is derived from an EMBL/GenBank/DDBJ whole genome shotgun (WGS) entry which is preliminary data.</text>
</comment>
<dbReference type="Gene3D" id="4.10.240.10">
    <property type="entry name" value="Zn(2)-C6 fungal-type DNA-binding domain"/>
    <property type="match status" value="1"/>
</dbReference>
<dbReference type="GO" id="GO:0003677">
    <property type="term" value="F:DNA binding"/>
    <property type="evidence" value="ECO:0007669"/>
    <property type="project" value="UniProtKB-KW"/>
</dbReference>
<dbReference type="SMART" id="SM00906">
    <property type="entry name" value="Fungal_trans"/>
    <property type="match status" value="1"/>
</dbReference>
<reference evidence="9" key="1">
    <citation type="submission" date="2022-11" db="EMBL/GenBank/DDBJ databases">
        <authorList>
            <person name="Petersen C."/>
        </authorList>
    </citation>
    <scope>NUCLEOTIDE SEQUENCE</scope>
    <source>
        <strain evidence="9">IBT 21917</strain>
    </source>
</reference>
<dbReference type="Pfam" id="PF00172">
    <property type="entry name" value="Zn_clus"/>
    <property type="match status" value="1"/>
</dbReference>
<dbReference type="Proteomes" id="UP001146351">
    <property type="component" value="Unassembled WGS sequence"/>
</dbReference>
<keyword evidence="3" id="KW-0805">Transcription regulation</keyword>
<dbReference type="GO" id="GO:0000981">
    <property type="term" value="F:DNA-binding transcription factor activity, RNA polymerase II-specific"/>
    <property type="evidence" value="ECO:0007669"/>
    <property type="project" value="InterPro"/>
</dbReference>
<dbReference type="GO" id="GO:0008270">
    <property type="term" value="F:zinc ion binding"/>
    <property type="evidence" value="ECO:0007669"/>
    <property type="project" value="InterPro"/>
</dbReference>
<evidence type="ECO:0000256" key="2">
    <source>
        <dbReference type="ARBA" id="ARBA00022723"/>
    </source>
</evidence>
<dbReference type="InterPro" id="IPR050613">
    <property type="entry name" value="Sec_Metabolite_Reg"/>
</dbReference>
<keyword evidence="5" id="KW-0804">Transcription</keyword>
<dbReference type="PROSITE" id="PS50048">
    <property type="entry name" value="ZN2_CY6_FUNGAL_2"/>
    <property type="match status" value="1"/>
</dbReference>
<dbReference type="SUPFAM" id="SSF57701">
    <property type="entry name" value="Zn2/Cys6 DNA-binding domain"/>
    <property type="match status" value="1"/>
</dbReference>
<keyword evidence="2" id="KW-0479">Metal-binding</keyword>
<keyword evidence="6" id="KW-0539">Nucleus</keyword>
<comment type="subcellular location">
    <subcellularLocation>
        <location evidence="1">Nucleus</location>
    </subcellularLocation>
</comment>
<accession>A0A9W9HS83</accession>
<evidence type="ECO:0000256" key="4">
    <source>
        <dbReference type="ARBA" id="ARBA00023125"/>
    </source>
</evidence>
<dbReference type="SMART" id="SM00066">
    <property type="entry name" value="GAL4"/>
    <property type="match status" value="1"/>
</dbReference>
<protein>
    <recommendedName>
        <fullName evidence="8">Zn(2)-C6 fungal-type domain-containing protein</fullName>
    </recommendedName>
</protein>
<feature type="region of interest" description="Disordered" evidence="7">
    <location>
        <begin position="76"/>
        <end position="126"/>
    </location>
</feature>
<dbReference type="EMBL" id="JAPQKO010000006">
    <property type="protein sequence ID" value="KAJ5156122.1"/>
    <property type="molecule type" value="Genomic_DNA"/>
</dbReference>
<evidence type="ECO:0000313" key="9">
    <source>
        <dbReference type="EMBL" id="KAJ5156122.1"/>
    </source>
</evidence>
<feature type="domain" description="Zn(2)-C6 fungal-type" evidence="8">
    <location>
        <begin position="41"/>
        <end position="71"/>
    </location>
</feature>
<feature type="compositionally biased region" description="Basic and acidic residues" evidence="7">
    <location>
        <begin position="87"/>
        <end position="105"/>
    </location>
</feature>
<keyword evidence="10" id="KW-1185">Reference proteome</keyword>
<dbReference type="GO" id="GO:0005634">
    <property type="term" value="C:nucleus"/>
    <property type="evidence" value="ECO:0007669"/>
    <property type="project" value="UniProtKB-SubCell"/>
</dbReference>
<organism evidence="9 10">
    <name type="scientific">Penicillium capsulatum</name>
    <dbReference type="NCBI Taxonomy" id="69766"/>
    <lineage>
        <taxon>Eukaryota</taxon>
        <taxon>Fungi</taxon>
        <taxon>Dikarya</taxon>
        <taxon>Ascomycota</taxon>
        <taxon>Pezizomycotina</taxon>
        <taxon>Eurotiomycetes</taxon>
        <taxon>Eurotiomycetidae</taxon>
        <taxon>Eurotiales</taxon>
        <taxon>Aspergillaceae</taxon>
        <taxon>Penicillium</taxon>
    </lineage>
</organism>
<proteinExistence type="predicted"/>
<dbReference type="AlphaFoldDB" id="A0A9W9HS83"/>
<evidence type="ECO:0000256" key="6">
    <source>
        <dbReference type="ARBA" id="ARBA00023242"/>
    </source>
</evidence>
<dbReference type="GO" id="GO:0006351">
    <property type="term" value="P:DNA-templated transcription"/>
    <property type="evidence" value="ECO:0007669"/>
    <property type="project" value="InterPro"/>
</dbReference>
<dbReference type="CDD" id="cd00067">
    <property type="entry name" value="GAL4"/>
    <property type="match status" value="1"/>
</dbReference>
<name>A0A9W9HS83_9EURO</name>
<dbReference type="Pfam" id="PF04082">
    <property type="entry name" value="Fungal_trans"/>
    <property type="match status" value="1"/>
</dbReference>
<reference evidence="9" key="2">
    <citation type="journal article" date="2023" name="IMA Fungus">
        <title>Comparative genomic study of the Penicillium genus elucidates a diverse pangenome and 15 lateral gene transfer events.</title>
        <authorList>
            <person name="Petersen C."/>
            <person name="Sorensen T."/>
            <person name="Nielsen M.R."/>
            <person name="Sondergaard T.E."/>
            <person name="Sorensen J.L."/>
            <person name="Fitzpatrick D.A."/>
            <person name="Frisvad J.C."/>
            <person name="Nielsen K.L."/>
        </authorList>
    </citation>
    <scope>NUCLEOTIDE SEQUENCE</scope>
    <source>
        <strain evidence="9">IBT 21917</strain>
    </source>
</reference>
<evidence type="ECO:0000256" key="3">
    <source>
        <dbReference type="ARBA" id="ARBA00023015"/>
    </source>
</evidence>
<gene>
    <name evidence="9" type="ORF">N7492_008925</name>
</gene>
<evidence type="ECO:0000313" key="10">
    <source>
        <dbReference type="Proteomes" id="UP001146351"/>
    </source>
</evidence>
<evidence type="ECO:0000256" key="7">
    <source>
        <dbReference type="SAM" id="MobiDB-lite"/>
    </source>
</evidence>
<dbReference type="InterPro" id="IPR036864">
    <property type="entry name" value="Zn2-C6_fun-type_DNA-bd_sf"/>
</dbReference>
<dbReference type="CDD" id="cd12148">
    <property type="entry name" value="fungal_TF_MHR"/>
    <property type="match status" value="1"/>
</dbReference>
<sequence length="640" mass="72572">MSALTRGQNCPLRHPSILAEVPFHMPPPTTREVKRPRLAWNCVVCRRRKVKCGKEQPQCHNCTRLGETCVYNIGTRDPSTGRVLRPAGDENRESPERNQRNHDEQPLSNSEDPIRGKGQGKAPGVKVSEDRMLLPGYLSAQQGSRFRYIGNSFWGSVSDQEKLNDEFFYNEPEHPADLPPPHISSTLLAKALHALPTKPLCDDLFNCFMISVHPIYPVIDQSAFQSDWHDFWERCRKGDLTSLTWLIQDPTFICLLFAVLFAGASVASHSAWSTSIVQNSNENDTADQLKTACLDTLAACRHTEHPTLNTLTASILIHHFIEKKSLEKALFVSTVFRLAQSMGLHQEWDALVPDTEKRRRVWWHIVWLDVQTSIYSGLPMCYGSDMLDGVQMLPGTDESPDDASVIMLYTIGQHKIARLQSQIIHHLQGARRIPQSKIADLATDIEVQLHHSIDRLISKIPVQGFPDRGMFPSRFANASPQSLPSLYNDEAKEPSVLGAWARIMLLLLKLETVIMLQKPFLESPDSPTGQSSWESITRLCLHYLEMYLLFRNHIFEPYAWFCSRCHGPRQCALLILLLLIHRPRSSSEEERAMIFCVDETLEYCASRQKPVLSSGDQTDSLLSLGVLARLRRRLNEDRAS</sequence>
<dbReference type="PANTHER" id="PTHR31001:SF40">
    <property type="entry name" value="ZN(II)2CYS6 TRANSCRIPTION FACTOR (EUROFUNG)"/>
    <property type="match status" value="1"/>
</dbReference>
<evidence type="ECO:0000256" key="5">
    <source>
        <dbReference type="ARBA" id="ARBA00023163"/>
    </source>
</evidence>
<evidence type="ECO:0000259" key="8">
    <source>
        <dbReference type="PROSITE" id="PS50048"/>
    </source>
</evidence>
<dbReference type="OrthoDB" id="3989227at2759"/>
<dbReference type="PRINTS" id="PR00755">
    <property type="entry name" value="AFLATOXINBRP"/>
</dbReference>
<evidence type="ECO:0000256" key="1">
    <source>
        <dbReference type="ARBA" id="ARBA00004123"/>
    </source>
</evidence>
<keyword evidence="4" id="KW-0238">DNA-binding</keyword>
<dbReference type="InterPro" id="IPR001138">
    <property type="entry name" value="Zn2Cys6_DnaBD"/>
</dbReference>